<keyword evidence="9" id="KW-0325">Glycoprotein</keyword>
<dbReference type="EMBL" id="JH767144">
    <property type="protein sequence ID" value="EQC37603.1"/>
    <property type="molecule type" value="Genomic_DNA"/>
</dbReference>
<dbReference type="InterPro" id="IPR019306">
    <property type="entry name" value="TMEM231"/>
</dbReference>
<evidence type="ECO:0000256" key="11">
    <source>
        <dbReference type="ARBA" id="ARBA00024803"/>
    </source>
</evidence>
<proteinExistence type="inferred from homology"/>
<evidence type="ECO:0000256" key="6">
    <source>
        <dbReference type="ARBA" id="ARBA00022989"/>
    </source>
</evidence>
<dbReference type="InParanoid" id="T0RYF3"/>
<evidence type="ECO:0000256" key="7">
    <source>
        <dbReference type="ARBA" id="ARBA00023069"/>
    </source>
</evidence>
<reference evidence="13 14" key="1">
    <citation type="submission" date="2012-04" db="EMBL/GenBank/DDBJ databases">
        <title>The Genome Sequence of Saprolegnia declina VS20.</title>
        <authorList>
            <consortium name="The Broad Institute Genome Sequencing Platform"/>
            <person name="Russ C."/>
            <person name="Nusbaum C."/>
            <person name="Tyler B."/>
            <person name="van West P."/>
            <person name="Dieguez-Uribeondo J."/>
            <person name="de Bruijn I."/>
            <person name="Tripathy S."/>
            <person name="Jiang R."/>
            <person name="Young S.K."/>
            <person name="Zeng Q."/>
            <person name="Gargeya S."/>
            <person name="Fitzgerald M."/>
            <person name="Haas B."/>
            <person name="Abouelleil A."/>
            <person name="Alvarado L."/>
            <person name="Arachchi H.M."/>
            <person name="Berlin A."/>
            <person name="Chapman S.B."/>
            <person name="Goldberg J."/>
            <person name="Griggs A."/>
            <person name="Gujja S."/>
            <person name="Hansen M."/>
            <person name="Howarth C."/>
            <person name="Imamovic A."/>
            <person name="Larimer J."/>
            <person name="McCowen C."/>
            <person name="Montmayeur A."/>
            <person name="Murphy C."/>
            <person name="Neiman D."/>
            <person name="Pearson M."/>
            <person name="Priest M."/>
            <person name="Roberts A."/>
            <person name="Saif S."/>
            <person name="Shea T."/>
            <person name="Sisk P."/>
            <person name="Sykes S."/>
            <person name="Wortman J."/>
            <person name="Nusbaum C."/>
            <person name="Birren B."/>
        </authorList>
    </citation>
    <scope>NUCLEOTIDE SEQUENCE [LARGE SCALE GENOMIC DNA]</scope>
    <source>
        <strain evidence="13 14">VS20</strain>
    </source>
</reference>
<dbReference type="Proteomes" id="UP000030762">
    <property type="component" value="Unassembled WGS sequence"/>
</dbReference>
<dbReference type="STRING" id="1156394.T0RYF3"/>
<dbReference type="PANTHER" id="PTHR14605">
    <property type="entry name" value="CHST5 PROTEIN"/>
    <property type="match status" value="1"/>
</dbReference>
<evidence type="ECO:0000313" key="13">
    <source>
        <dbReference type="EMBL" id="EQC37603.1"/>
    </source>
</evidence>
<keyword evidence="7" id="KW-0969">Cilium</keyword>
<sequence>MRPVYYEPVARVYYGSVCSAAYLLSWLAWLTTFLLPLLLVYDTSTFWPHSIAYREQPSMQYMYQTLLLIEGTARDDQGNVRVFSGFWSTLPTSVNQLAGAALRPGQIQSFADDDNRDGLLDRVSIEVAIAVNAGESVHKASLLVMFNATMQTHAQLCMDVMALVSHASPLPGSVLYTVGDLALSFKRPLPLTTTCATPYATDALLNVSSLQHADDLRFEQFMLRQTRRENRATVANQEHVWIQDASEAPRRFVMNATLSVPVSDISYVPTFYERLQRGWVQYYAAFVLVASLVTSLVAFIVRERLVGTIEAATKATGPLAHFHSQ</sequence>
<feature type="transmembrane region" description="Helical" evidence="12">
    <location>
        <begin position="20"/>
        <end position="41"/>
    </location>
</feature>
<evidence type="ECO:0000256" key="3">
    <source>
        <dbReference type="ARBA" id="ARBA00015087"/>
    </source>
</evidence>
<protein>
    <recommendedName>
        <fullName evidence="3">Transmembrane protein 231</fullName>
    </recommendedName>
</protein>
<comment type="function">
    <text evidence="11">Transmembrane component of the tectonic-like complex, a complex localized at the transition zone of primary cilia and acting as a barrier that prevents diffusion of transmembrane proteins between the cilia and plasma membranes. Required for ciliogenesis and sonic hedgehog/SHH signaling.</text>
</comment>
<dbReference type="OMA" id="PALYTRY"/>
<gene>
    <name evidence="13" type="ORF">SDRG_05197</name>
</gene>
<dbReference type="GO" id="GO:0032880">
    <property type="term" value="P:regulation of protein localization"/>
    <property type="evidence" value="ECO:0007669"/>
    <property type="project" value="TreeGrafter"/>
</dbReference>
<evidence type="ECO:0000256" key="12">
    <source>
        <dbReference type="SAM" id="Phobius"/>
    </source>
</evidence>
<dbReference type="RefSeq" id="XP_008609123.1">
    <property type="nucleotide sequence ID" value="XM_008610901.1"/>
</dbReference>
<dbReference type="Pfam" id="PF10149">
    <property type="entry name" value="TM231"/>
    <property type="match status" value="1"/>
</dbReference>
<dbReference type="AlphaFoldDB" id="T0RYF3"/>
<dbReference type="GeneID" id="19945924"/>
<feature type="transmembrane region" description="Helical" evidence="12">
    <location>
        <begin position="282"/>
        <end position="301"/>
    </location>
</feature>
<dbReference type="VEuPathDB" id="FungiDB:SDRG_05197"/>
<keyword evidence="8 12" id="KW-0472">Membrane</keyword>
<evidence type="ECO:0000256" key="1">
    <source>
        <dbReference type="ARBA" id="ARBA00004272"/>
    </source>
</evidence>
<evidence type="ECO:0000256" key="4">
    <source>
        <dbReference type="ARBA" id="ARBA00022475"/>
    </source>
</evidence>
<organism evidence="13 14">
    <name type="scientific">Saprolegnia diclina (strain VS20)</name>
    <dbReference type="NCBI Taxonomy" id="1156394"/>
    <lineage>
        <taxon>Eukaryota</taxon>
        <taxon>Sar</taxon>
        <taxon>Stramenopiles</taxon>
        <taxon>Oomycota</taxon>
        <taxon>Saprolegniomycetes</taxon>
        <taxon>Saprolegniales</taxon>
        <taxon>Saprolegniaceae</taxon>
        <taxon>Saprolegnia</taxon>
    </lineage>
</organism>
<keyword evidence="4" id="KW-1003">Cell membrane</keyword>
<name>T0RYF3_SAPDV</name>
<accession>T0RYF3</accession>
<comment type="subcellular location">
    <subcellularLocation>
        <location evidence="1">Cell projection</location>
        <location evidence="1">Cilium membrane</location>
        <topology evidence="1">Multi-pass membrane protein</topology>
    </subcellularLocation>
</comment>
<dbReference type="OrthoDB" id="426438at2759"/>
<evidence type="ECO:0000313" key="14">
    <source>
        <dbReference type="Proteomes" id="UP000030762"/>
    </source>
</evidence>
<keyword evidence="10" id="KW-0966">Cell projection</keyword>
<evidence type="ECO:0000256" key="8">
    <source>
        <dbReference type="ARBA" id="ARBA00023136"/>
    </source>
</evidence>
<keyword evidence="5 12" id="KW-0812">Transmembrane</keyword>
<keyword evidence="14" id="KW-1185">Reference proteome</keyword>
<evidence type="ECO:0000256" key="5">
    <source>
        <dbReference type="ARBA" id="ARBA00022692"/>
    </source>
</evidence>
<dbReference type="GO" id="GO:0035869">
    <property type="term" value="C:ciliary transition zone"/>
    <property type="evidence" value="ECO:0007669"/>
    <property type="project" value="TreeGrafter"/>
</dbReference>
<evidence type="ECO:0000256" key="9">
    <source>
        <dbReference type="ARBA" id="ARBA00023180"/>
    </source>
</evidence>
<dbReference type="GO" id="GO:0060170">
    <property type="term" value="C:ciliary membrane"/>
    <property type="evidence" value="ECO:0007669"/>
    <property type="project" value="UniProtKB-SubCell"/>
</dbReference>
<evidence type="ECO:0000256" key="10">
    <source>
        <dbReference type="ARBA" id="ARBA00023273"/>
    </source>
</evidence>
<evidence type="ECO:0000256" key="2">
    <source>
        <dbReference type="ARBA" id="ARBA00009082"/>
    </source>
</evidence>
<dbReference type="GO" id="GO:0060271">
    <property type="term" value="P:cilium assembly"/>
    <property type="evidence" value="ECO:0007669"/>
    <property type="project" value="TreeGrafter"/>
</dbReference>
<dbReference type="PANTHER" id="PTHR14605:SF1">
    <property type="entry name" value="TRANSMEMBRANE PROTEIN 231"/>
    <property type="match status" value="1"/>
</dbReference>
<comment type="similarity">
    <text evidence="2">Belongs to the TMEM231 family.</text>
</comment>
<dbReference type="eggNOG" id="KOG4838">
    <property type="taxonomic scope" value="Eukaryota"/>
</dbReference>
<keyword evidence="6 12" id="KW-1133">Transmembrane helix</keyword>